<proteinExistence type="predicted"/>
<gene>
    <name evidence="1" type="ORF">RUN1985_v1_210007</name>
</gene>
<reference evidence="1" key="1">
    <citation type="submission" date="2015-10" db="EMBL/GenBank/DDBJ databases">
        <authorList>
            <person name="Gilbert D.G."/>
        </authorList>
    </citation>
    <scope>NUCLEOTIDE SEQUENCE</scope>
    <source>
        <strain evidence="1">Phyl III-seqv23</strain>
    </source>
</reference>
<accession>A0A0S4V158</accession>
<organism evidence="1">
    <name type="scientific">Ralstonia solanacearum</name>
    <name type="common">Pseudomonas solanacearum</name>
    <dbReference type="NCBI Taxonomy" id="305"/>
    <lineage>
        <taxon>Bacteria</taxon>
        <taxon>Pseudomonadati</taxon>
        <taxon>Pseudomonadota</taxon>
        <taxon>Betaproteobacteria</taxon>
        <taxon>Burkholderiales</taxon>
        <taxon>Burkholderiaceae</taxon>
        <taxon>Ralstonia</taxon>
        <taxon>Ralstonia solanacearum species complex</taxon>
    </lineage>
</organism>
<dbReference type="EMBL" id="LN899824">
    <property type="protein sequence ID" value="CUV28381.1"/>
    <property type="molecule type" value="Genomic_DNA"/>
</dbReference>
<evidence type="ECO:0000313" key="1">
    <source>
        <dbReference type="EMBL" id="CUV28381.1"/>
    </source>
</evidence>
<protein>
    <submittedName>
        <fullName evidence="1">Uncharacterized protein</fullName>
    </submittedName>
</protein>
<sequence>MCALSANFGARMKRVQFDRYGSADAMRVGKYEVR</sequence>
<dbReference type="AlphaFoldDB" id="A0A0S4V158"/>
<name>A0A0S4V158_RALSL</name>